<sequence>MSVEPSVSVVAALIADKSRASILESLMNGKSFTASELATQTKITIQTASSHLAKLVEGNLLAVEKHGRYRYYRLASVEVAEMIEMLSSFAPTPKVQSLKESRTKDSIHYARTCYDHLAGTLGVNWTQYLLDNSFIIEKERDYVLTQTGTAFFQSLGINIDQLQKKKRAFARKCLDWSERRYHLAGALGAAATDHFIENKWVERNHENRSLLLTEKGKENFKKLNVKM</sequence>
<dbReference type="PANTHER" id="PTHR39168">
    <property type="entry name" value="TRANSCRIPTIONAL REGULATOR-RELATED"/>
    <property type="match status" value="1"/>
</dbReference>
<name>A0A0M5J9Z7_9BACI</name>
<organism evidence="3 4">
    <name type="scientific">Bacillus gobiensis</name>
    <dbReference type="NCBI Taxonomy" id="1441095"/>
    <lineage>
        <taxon>Bacteria</taxon>
        <taxon>Bacillati</taxon>
        <taxon>Bacillota</taxon>
        <taxon>Bacilli</taxon>
        <taxon>Bacillales</taxon>
        <taxon>Bacillaceae</taxon>
        <taxon>Bacillus</taxon>
    </lineage>
</organism>
<dbReference type="InterPro" id="IPR001845">
    <property type="entry name" value="HTH_ArsR_DNA-bd_dom"/>
</dbReference>
<dbReference type="SUPFAM" id="SSF46785">
    <property type="entry name" value="Winged helix' DNA-binding domain"/>
    <property type="match status" value="1"/>
</dbReference>
<dbReference type="InterPro" id="IPR036388">
    <property type="entry name" value="WH-like_DNA-bd_sf"/>
</dbReference>
<protein>
    <submittedName>
        <fullName evidence="3">ArsR family transcriptional regulator</fullName>
    </submittedName>
</protein>
<dbReference type="EMBL" id="CP012600">
    <property type="protein sequence ID" value="ALC81707.1"/>
    <property type="molecule type" value="Genomic_DNA"/>
</dbReference>
<dbReference type="RefSeq" id="WP_053603470.1">
    <property type="nucleotide sequence ID" value="NZ_CP012600.1"/>
</dbReference>
<dbReference type="GO" id="GO:0097063">
    <property type="term" value="F:cadmium ion sensor activity"/>
    <property type="evidence" value="ECO:0007669"/>
    <property type="project" value="TreeGrafter"/>
</dbReference>
<dbReference type="STRING" id="1441095.AM592_08875"/>
<dbReference type="Pfam" id="PF12840">
    <property type="entry name" value="HTH_20"/>
    <property type="match status" value="1"/>
</dbReference>
<evidence type="ECO:0000313" key="3">
    <source>
        <dbReference type="EMBL" id="ALC81707.1"/>
    </source>
</evidence>
<reference evidence="4" key="1">
    <citation type="submission" date="2015-08" db="EMBL/GenBank/DDBJ databases">
        <title>Genome sequencing project for genomic taxonomy and phylogenomics of Bacillus-like bacteria.</title>
        <authorList>
            <person name="Liu B."/>
            <person name="Wang J."/>
            <person name="Zhu Y."/>
            <person name="Liu G."/>
            <person name="Chen Q."/>
            <person name="Chen Z."/>
            <person name="Lan J."/>
            <person name="Che J."/>
            <person name="Ge C."/>
            <person name="Shi H."/>
            <person name="Pan Z."/>
            <person name="Liu X."/>
        </authorList>
    </citation>
    <scope>NUCLEOTIDE SEQUENCE [LARGE SCALE GENOMIC DNA]</scope>
    <source>
        <strain evidence="4">FJAT-4402</strain>
    </source>
</reference>
<dbReference type="CDD" id="cd00090">
    <property type="entry name" value="HTH_ARSR"/>
    <property type="match status" value="1"/>
</dbReference>
<dbReference type="InterPro" id="IPR036390">
    <property type="entry name" value="WH_DNA-bd_sf"/>
</dbReference>
<dbReference type="SMART" id="SM00418">
    <property type="entry name" value="HTH_ARSR"/>
    <property type="match status" value="1"/>
</dbReference>
<dbReference type="NCBIfam" id="NF033788">
    <property type="entry name" value="HTH_metalloreg"/>
    <property type="match status" value="1"/>
</dbReference>
<dbReference type="GO" id="GO:0032791">
    <property type="term" value="F:lead ion binding"/>
    <property type="evidence" value="ECO:0007669"/>
    <property type="project" value="TreeGrafter"/>
</dbReference>
<dbReference type="PROSITE" id="PS50987">
    <property type="entry name" value="HTH_ARSR_2"/>
    <property type="match status" value="1"/>
</dbReference>
<dbReference type="GO" id="GO:0010288">
    <property type="term" value="P:response to lead ion"/>
    <property type="evidence" value="ECO:0007669"/>
    <property type="project" value="TreeGrafter"/>
</dbReference>
<evidence type="ECO:0000256" key="1">
    <source>
        <dbReference type="ARBA" id="ARBA00023125"/>
    </source>
</evidence>
<dbReference type="Gene3D" id="1.10.10.10">
    <property type="entry name" value="Winged helix-like DNA-binding domain superfamily/Winged helix DNA-binding domain"/>
    <property type="match status" value="1"/>
</dbReference>
<dbReference type="PANTHER" id="PTHR39168:SF1">
    <property type="entry name" value="TRANSCRIPTIONAL REGULATORY PROTEIN"/>
    <property type="match status" value="1"/>
</dbReference>
<dbReference type="OrthoDB" id="9797716at2"/>
<dbReference type="GO" id="GO:0003677">
    <property type="term" value="F:DNA binding"/>
    <property type="evidence" value="ECO:0007669"/>
    <property type="project" value="UniProtKB-KW"/>
</dbReference>
<evidence type="ECO:0000259" key="2">
    <source>
        <dbReference type="PROSITE" id="PS50987"/>
    </source>
</evidence>
<gene>
    <name evidence="3" type="ORF">AM592_08875</name>
</gene>
<proteinExistence type="predicted"/>
<evidence type="ECO:0000313" key="4">
    <source>
        <dbReference type="Proteomes" id="UP000067625"/>
    </source>
</evidence>
<dbReference type="AlphaFoldDB" id="A0A0M5J9Z7"/>
<dbReference type="PRINTS" id="PR00778">
    <property type="entry name" value="HTHARSR"/>
</dbReference>
<reference evidence="3 4" key="2">
    <citation type="journal article" date="2016" name="Int. J. Syst. Evol. Microbiol.">
        <title>Bacillus gobiensis sp. nov., isolated from a soil sample.</title>
        <authorList>
            <person name="Liu B."/>
            <person name="Liu G.H."/>
            <person name="Cetin S."/>
            <person name="Schumann P."/>
            <person name="Pan Z.Z."/>
            <person name="Chen Q.Q."/>
        </authorList>
    </citation>
    <scope>NUCLEOTIDE SEQUENCE [LARGE SCALE GENOMIC DNA]</scope>
    <source>
        <strain evidence="3 4">FJAT-4402</strain>
    </source>
</reference>
<accession>A0A0M5J9Z7</accession>
<keyword evidence="4" id="KW-1185">Reference proteome</keyword>
<keyword evidence="1" id="KW-0238">DNA-binding</keyword>
<feature type="domain" description="HTH arsR-type" evidence="2">
    <location>
        <begin position="1"/>
        <end position="94"/>
    </location>
</feature>
<dbReference type="PATRIC" id="fig|1441095.3.peg.1948"/>
<dbReference type="Proteomes" id="UP000067625">
    <property type="component" value="Chromosome"/>
</dbReference>
<dbReference type="GO" id="GO:0046686">
    <property type="term" value="P:response to cadmium ion"/>
    <property type="evidence" value="ECO:0007669"/>
    <property type="project" value="TreeGrafter"/>
</dbReference>
<dbReference type="InterPro" id="IPR052543">
    <property type="entry name" value="HTH_Metal-responsive_Reg"/>
</dbReference>
<dbReference type="InterPro" id="IPR011991">
    <property type="entry name" value="ArsR-like_HTH"/>
</dbReference>
<dbReference type="GO" id="GO:0003700">
    <property type="term" value="F:DNA-binding transcription factor activity"/>
    <property type="evidence" value="ECO:0007669"/>
    <property type="project" value="InterPro"/>
</dbReference>